<proteinExistence type="inferred from homology"/>
<dbReference type="RefSeq" id="WP_072744949.1">
    <property type="nucleotide sequence ID" value="NZ_FQXR01000013.1"/>
</dbReference>
<dbReference type="OrthoDB" id="9803213at2"/>
<comment type="similarity">
    <text evidence="1">Belongs to the peptidase U62 family.</text>
</comment>
<dbReference type="InterPro" id="IPR035068">
    <property type="entry name" value="TldD/PmbA_N"/>
</dbReference>
<sequence>MDIQLIFDRGKECGIEDMEVYMVKNSSMNINIYEGNLEGYSIAEENALSIRGIYKGKMGYSYTEKIEEDSIEELLGNLIQYAESNEKEYIEVLAEPKEQYKDAKEKNDKLSKYTEEEKIDFLKSIEKEALNFDKRISIVENCSYEEYTNSVFIKNTKGLELEDKYSIGILNLSVVAKDGEDVQTGYSYMVIDDLSDEYKNTLVRDAVNDGINMLKATTIASGNYEIILRNNVVANLFNSMSRVFLGDVVQRNLSMMKGKIGEKVGSDLLNIVEDPLLNNGMISRTFDDEGNPTFSKYIIEKGILKTFLHNTKTAEKEGLESTGNGFRISHKGSIGVLPTNMYIEKGDSTLEDMIDSMDMGIMITDIQGLHAGINPTSGDFSLSSSGFLIEKGQISKPICQITIAGNFYKLLVNITAIGNDTKFSFPMMNYFGSPSIKLNSLTVAGN</sequence>
<dbReference type="EMBL" id="FQXR01000013">
    <property type="protein sequence ID" value="SHI13229.1"/>
    <property type="molecule type" value="Genomic_DNA"/>
</dbReference>
<dbReference type="AlphaFoldDB" id="A0A1M5YMU8"/>
<accession>A0A1M5YMU8</accession>
<dbReference type="GO" id="GO:0006508">
    <property type="term" value="P:proteolysis"/>
    <property type="evidence" value="ECO:0007669"/>
    <property type="project" value="InterPro"/>
</dbReference>
<dbReference type="InterPro" id="IPR047657">
    <property type="entry name" value="PmbA"/>
</dbReference>
<keyword evidence="6" id="KW-1185">Reference proteome</keyword>
<dbReference type="Proteomes" id="UP000184389">
    <property type="component" value="Unassembled WGS sequence"/>
</dbReference>
<evidence type="ECO:0000313" key="6">
    <source>
        <dbReference type="Proteomes" id="UP000184389"/>
    </source>
</evidence>
<protein>
    <submittedName>
        <fullName evidence="5">PmbA protein</fullName>
    </submittedName>
</protein>
<name>A0A1M5YMU8_9FIRM</name>
<dbReference type="Pfam" id="PF01523">
    <property type="entry name" value="PmbA_TldD_1st"/>
    <property type="match status" value="1"/>
</dbReference>
<evidence type="ECO:0000313" key="5">
    <source>
        <dbReference type="EMBL" id="SHI13229.1"/>
    </source>
</evidence>
<dbReference type="PANTHER" id="PTHR43421">
    <property type="entry name" value="METALLOPROTEASE PMBA"/>
    <property type="match status" value="1"/>
</dbReference>
<evidence type="ECO:0000259" key="4">
    <source>
        <dbReference type="Pfam" id="PF19290"/>
    </source>
</evidence>
<dbReference type="InterPro" id="IPR045570">
    <property type="entry name" value="Metalloprtase-TldD/E_cen_dom"/>
</dbReference>
<organism evidence="5 6">
    <name type="scientific">Sporanaerobacter acetigenes DSM 13106</name>
    <dbReference type="NCBI Taxonomy" id="1123281"/>
    <lineage>
        <taxon>Bacteria</taxon>
        <taxon>Bacillati</taxon>
        <taxon>Bacillota</taxon>
        <taxon>Tissierellia</taxon>
        <taxon>Tissierellales</taxon>
        <taxon>Sporanaerobacteraceae</taxon>
        <taxon>Sporanaerobacter</taxon>
    </lineage>
</organism>
<dbReference type="InterPro" id="IPR002510">
    <property type="entry name" value="Metalloprtase-TldD/E_N"/>
</dbReference>
<feature type="domain" description="Metalloprotease TldD/E C-terminal" evidence="3">
    <location>
        <begin position="221"/>
        <end position="445"/>
    </location>
</feature>
<dbReference type="SUPFAM" id="SSF111283">
    <property type="entry name" value="Putative modulator of DNA gyrase, PmbA/TldD"/>
    <property type="match status" value="1"/>
</dbReference>
<feature type="domain" description="Metalloprotease TldD/E N-terminal" evidence="2">
    <location>
        <begin position="19"/>
        <end position="78"/>
    </location>
</feature>
<dbReference type="PANTHER" id="PTHR43421:SF1">
    <property type="entry name" value="METALLOPROTEASE PMBA"/>
    <property type="match status" value="1"/>
</dbReference>
<dbReference type="STRING" id="1123281.SAMN02745180_02306"/>
<feature type="domain" description="Metalloprotease TldD/E central" evidence="4">
    <location>
        <begin position="109"/>
        <end position="213"/>
    </location>
</feature>
<dbReference type="GO" id="GO:0008237">
    <property type="term" value="F:metallopeptidase activity"/>
    <property type="evidence" value="ECO:0007669"/>
    <property type="project" value="InterPro"/>
</dbReference>
<dbReference type="Gene3D" id="3.30.2290.10">
    <property type="entry name" value="PmbA/TldD superfamily"/>
    <property type="match status" value="1"/>
</dbReference>
<dbReference type="GO" id="GO:0005829">
    <property type="term" value="C:cytosol"/>
    <property type="evidence" value="ECO:0007669"/>
    <property type="project" value="TreeGrafter"/>
</dbReference>
<evidence type="ECO:0000256" key="1">
    <source>
        <dbReference type="ARBA" id="ARBA00005836"/>
    </source>
</evidence>
<reference evidence="5 6" key="1">
    <citation type="submission" date="2016-11" db="EMBL/GenBank/DDBJ databases">
        <authorList>
            <person name="Jaros S."/>
            <person name="Januszkiewicz K."/>
            <person name="Wedrychowicz H."/>
        </authorList>
    </citation>
    <scope>NUCLEOTIDE SEQUENCE [LARGE SCALE GENOMIC DNA]</scope>
    <source>
        <strain evidence="5 6">DSM 13106</strain>
    </source>
</reference>
<dbReference type="InterPro" id="IPR036059">
    <property type="entry name" value="TldD/PmbA_sf"/>
</dbReference>
<evidence type="ECO:0000259" key="3">
    <source>
        <dbReference type="Pfam" id="PF19289"/>
    </source>
</evidence>
<dbReference type="InterPro" id="IPR045569">
    <property type="entry name" value="Metalloprtase-TldD/E_C"/>
</dbReference>
<dbReference type="Pfam" id="PF19290">
    <property type="entry name" value="PmbA_TldD_2nd"/>
    <property type="match status" value="1"/>
</dbReference>
<gene>
    <name evidence="5" type="ORF">SAMN02745180_02306</name>
</gene>
<dbReference type="Pfam" id="PF19289">
    <property type="entry name" value="PmbA_TldD_3rd"/>
    <property type="match status" value="1"/>
</dbReference>
<evidence type="ECO:0000259" key="2">
    <source>
        <dbReference type="Pfam" id="PF01523"/>
    </source>
</evidence>